<gene>
    <name evidence="1" type="ORF">CTRI78_v003193</name>
</gene>
<proteinExistence type="predicted"/>
<evidence type="ECO:0000313" key="1">
    <source>
        <dbReference type="EMBL" id="TDZ66140.1"/>
    </source>
</evidence>
<evidence type="ECO:0000313" key="2">
    <source>
        <dbReference type="Proteomes" id="UP000295703"/>
    </source>
</evidence>
<comment type="caution">
    <text evidence="1">The sequence shown here is derived from an EMBL/GenBank/DDBJ whole genome shotgun (WGS) entry which is preliminary data.</text>
</comment>
<accession>A0A4R8RNK5</accession>
<protein>
    <submittedName>
        <fullName evidence="1">Uncharacterized protein</fullName>
    </submittedName>
</protein>
<sequence>MTMSTAQLHGSLGLSSSRPAAFIDAVLSGRKRCSSVPDNGRSLIDQTAPAHTQTLASQTSRLASLHQGDGPAEIPLVAPLCISPSPSSHDEEFHQAVRLSLAACS</sequence>
<keyword evidence="2" id="KW-1185">Reference proteome</keyword>
<organism evidence="1 2">
    <name type="scientific">Colletotrichum trifolii</name>
    <dbReference type="NCBI Taxonomy" id="5466"/>
    <lineage>
        <taxon>Eukaryota</taxon>
        <taxon>Fungi</taxon>
        <taxon>Dikarya</taxon>
        <taxon>Ascomycota</taxon>
        <taxon>Pezizomycotina</taxon>
        <taxon>Sordariomycetes</taxon>
        <taxon>Hypocreomycetidae</taxon>
        <taxon>Glomerellales</taxon>
        <taxon>Glomerellaceae</taxon>
        <taxon>Colletotrichum</taxon>
        <taxon>Colletotrichum orbiculare species complex</taxon>
    </lineage>
</organism>
<name>A0A4R8RNK5_COLTR</name>
<reference evidence="1 2" key="1">
    <citation type="submission" date="2018-12" db="EMBL/GenBank/DDBJ databases">
        <title>Genome sequence and assembly of Colletotrichum trifolii.</title>
        <authorList>
            <person name="Gan P."/>
            <person name="Shirasu K."/>
        </authorList>
    </citation>
    <scope>NUCLEOTIDE SEQUENCE [LARGE SCALE GENOMIC DNA]</scope>
    <source>
        <strain evidence="1 2">543-2</strain>
    </source>
</reference>
<dbReference type="EMBL" id="RYZW01000019">
    <property type="protein sequence ID" value="TDZ66140.1"/>
    <property type="molecule type" value="Genomic_DNA"/>
</dbReference>
<dbReference type="Proteomes" id="UP000295703">
    <property type="component" value="Unassembled WGS sequence"/>
</dbReference>
<dbReference type="AlphaFoldDB" id="A0A4R8RNK5"/>